<comment type="cofactor">
    <cofactor evidence="1">
        <name>Zn(2+)</name>
        <dbReference type="ChEBI" id="CHEBI:29105"/>
    </cofactor>
</comment>
<evidence type="ECO:0000313" key="10">
    <source>
        <dbReference type="EMBL" id="QLY39349.1"/>
    </source>
</evidence>
<dbReference type="SUPFAM" id="SSF55031">
    <property type="entry name" value="Bacterial exopeptidase dimerisation domain"/>
    <property type="match status" value="1"/>
</dbReference>
<dbReference type="GO" id="GO:0006508">
    <property type="term" value="P:proteolysis"/>
    <property type="evidence" value="ECO:0007669"/>
    <property type="project" value="UniProtKB-KW"/>
</dbReference>
<dbReference type="InterPro" id="IPR010964">
    <property type="entry name" value="M20A_pepV-rel"/>
</dbReference>
<accession>A0A7L6N446</accession>
<dbReference type="GO" id="GO:0008270">
    <property type="term" value="F:zinc ion binding"/>
    <property type="evidence" value="ECO:0007669"/>
    <property type="project" value="InterPro"/>
</dbReference>
<dbReference type="PROSITE" id="PS00758">
    <property type="entry name" value="ARGE_DAPE_CPG2_1"/>
    <property type="match status" value="1"/>
</dbReference>
<dbReference type="InterPro" id="IPR050072">
    <property type="entry name" value="Peptidase_M20A"/>
</dbReference>
<evidence type="ECO:0000256" key="6">
    <source>
        <dbReference type="ARBA" id="ARBA00022833"/>
    </source>
</evidence>
<dbReference type="RefSeq" id="WP_312031815.1">
    <property type="nucleotide sequence ID" value="NZ_CP051151.1"/>
</dbReference>
<dbReference type="SUPFAM" id="SSF53187">
    <property type="entry name" value="Zn-dependent exopeptidases"/>
    <property type="match status" value="1"/>
</dbReference>
<name>A0A7L6N446_9MOLU</name>
<evidence type="ECO:0000256" key="5">
    <source>
        <dbReference type="ARBA" id="ARBA00022801"/>
    </source>
</evidence>
<gene>
    <name evidence="10" type="primary">pepV</name>
    <name evidence="10" type="ORF">HF295_00140</name>
</gene>
<dbReference type="GO" id="GO:0016805">
    <property type="term" value="F:dipeptidase activity"/>
    <property type="evidence" value="ECO:0007669"/>
    <property type="project" value="UniProtKB-KW"/>
</dbReference>
<organism evidence="10 11">
    <name type="scientific">Hujiaoplasma nucleasis</name>
    <dbReference type="NCBI Taxonomy" id="2725268"/>
    <lineage>
        <taxon>Bacteria</taxon>
        <taxon>Bacillati</taxon>
        <taxon>Mycoplasmatota</taxon>
        <taxon>Mollicutes</taxon>
        <taxon>Candidatus Izemoplasmatales</taxon>
        <taxon>Hujiaoplasmataceae</taxon>
        <taxon>Hujiaoplasma</taxon>
    </lineage>
</organism>
<keyword evidence="3" id="KW-0645">Protease</keyword>
<dbReference type="InterPro" id="IPR036264">
    <property type="entry name" value="Bact_exopeptidase_dim_dom"/>
</dbReference>
<keyword evidence="11" id="KW-1185">Reference proteome</keyword>
<dbReference type="GO" id="GO:0006526">
    <property type="term" value="P:L-arginine biosynthetic process"/>
    <property type="evidence" value="ECO:0007669"/>
    <property type="project" value="TreeGrafter"/>
</dbReference>
<dbReference type="PANTHER" id="PTHR43808:SF31">
    <property type="entry name" value="N-ACETYL-L-CITRULLINE DEACETYLASE"/>
    <property type="match status" value="1"/>
</dbReference>
<dbReference type="PANTHER" id="PTHR43808">
    <property type="entry name" value="ACETYLORNITHINE DEACETYLASE"/>
    <property type="match status" value="1"/>
</dbReference>
<evidence type="ECO:0000256" key="3">
    <source>
        <dbReference type="ARBA" id="ARBA00022670"/>
    </source>
</evidence>
<evidence type="ECO:0000256" key="2">
    <source>
        <dbReference type="ARBA" id="ARBA00006247"/>
    </source>
</evidence>
<dbReference type="KEGG" id="tbk:HF295_00140"/>
<dbReference type="EMBL" id="CP051151">
    <property type="protein sequence ID" value="QLY39349.1"/>
    <property type="molecule type" value="Genomic_DNA"/>
</dbReference>
<dbReference type="InterPro" id="IPR002933">
    <property type="entry name" value="Peptidase_M20"/>
</dbReference>
<keyword evidence="4" id="KW-0479">Metal-binding</keyword>
<dbReference type="Gene3D" id="3.40.630.10">
    <property type="entry name" value="Zn peptidases"/>
    <property type="match status" value="1"/>
</dbReference>
<evidence type="ECO:0000256" key="1">
    <source>
        <dbReference type="ARBA" id="ARBA00001947"/>
    </source>
</evidence>
<keyword evidence="8" id="KW-0482">Metalloprotease</keyword>
<dbReference type="NCBIfam" id="TIGR01887">
    <property type="entry name" value="dipeptidaselike"/>
    <property type="match status" value="1"/>
</dbReference>
<evidence type="ECO:0000259" key="9">
    <source>
        <dbReference type="Pfam" id="PF07687"/>
    </source>
</evidence>
<dbReference type="CDD" id="cd03888">
    <property type="entry name" value="M20_PepV"/>
    <property type="match status" value="1"/>
</dbReference>
<keyword evidence="7" id="KW-0224">Dipeptidase</keyword>
<dbReference type="GO" id="GO:0008237">
    <property type="term" value="F:metallopeptidase activity"/>
    <property type="evidence" value="ECO:0007669"/>
    <property type="project" value="UniProtKB-KW"/>
</dbReference>
<sequence length="451" mass="51040">MNWLDIAKNYEEEYIRIVKELLQIPTVLEKYDPENLEAPFGLEIRKALDYMLDLGKKDGFLVKDIDHYAGHIEMGEGKEVLGILGHLDVVPAGGKWNQPPFSAYEEDGKIYARGAMDDKGPTIAAYIAMKMLKDQGVKLNKKVRLILGTDEESGMRGIKRYLEKEQMPDLGFAPDAEFPLIYAEKGIYAFTYTGKVTDKLLMSLEAGDRFNVVPDECKAILSENKDKEFNKFLKDNKIQGEIKDNNEYVVYGKNAHAAWPHLGVNAISLMTKFLIKLTNNPFVHMLNKYLTDDHLGKKLGLDIHDKEMDDLTLNLAFIHYDGKEVEVGLNIRYPKNYDFEEGEKKIIKAGKEFALIYNKNSNSKPHYVSPEDDLVKALHESYIKYTNDTESKIMSIGGGTYSRVLKKAVAFGPALPGDEDLAHQPNEYLKVKDMMNAVAIYAEGIMRLAGF</sequence>
<dbReference type="Pfam" id="PF01546">
    <property type="entry name" value="Peptidase_M20"/>
    <property type="match status" value="1"/>
</dbReference>
<evidence type="ECO:0000313" key="11">
    <source>
        <dbReference type="Proteomes" id="UP000512167"/>
    </source>
</evidence>
<dbReference type="InterPro" id="IPR011650">
    <property type="entry name" value="Peptidase_M20_dimer"/>
</dbReference>
<dbReference type="InterPro" id="IPR001261">
    <property type="entry name" value="ArgE/DapE_CS"/>
</dbReference>
<evidence type="ECO:0000256" key="4">
    <source>
        <dbReference type="ARBA" id="ARBA00022723"/>
    </source>
</evidence>
<keyword evidence="6" id="KW-0862">Zinc</keyword>
<feature type="domain" description="Peptidase M20 dimerisation" evidence="9">
    <location>
        <begin position="250"/>
        <end position="349"/>
    </location>
</feature>
<evidence type="ECO:0000256" key="7">
    <source>
        <dbReference type="ARBA" id="ARBA00022997"/>
    </source>
</evidence>
<dbReference type="GO" id="GO:0008777">
    <property type="term" value="F:acetylornithine deacetylase activity"/>
    <property type="evidence" value="ECO:0007669"/>
    <property type="project" value="TreeGrafter"/>
</dbReference>
<dbReference type="Pfam" id="PF07687">
    <property type="entry name" value="M20_dimer"/>
    <property type="match status" value="1"/>
</dbReference>
<dbReference type="AlphaFoldDB" id="A0A7L6N446"/>
<protein>
    <submittedName>
        <fullName evidence="10">Dipeptidase PepV</fullName>
    </submittedName>
</protein>
<reference evidence="10 11" key="1">
    <citation type="submission" date="2020-04" db="EMBL/GenBank/DDBJ databases">
        <authorList>
            <person name="Zheng R.K."/>
            <person name="Sun C.M."/>
        </authorList>
    </citation>
    <scope>NUCLEOTIDE SEQUENCE [LARGE SCALE GENOMIC DNA]</scope>
    <source>
        <strain evidence="11">zrk29</strain>
    </source>
</reference>
<dbReference type="Gene3D" id="3.30.70.360">
    <property type="match status" value="2"/>
</dbReference>
<proteinExistence type="inferred from homology"/>
<comment type="similarity">
    <text evidence="2">Belongs to the peptidase M20A family.</text>
</comment>
<keyword evidence="5" id="KW-0378">Hydrolase</keyword>
<dbReference type="NCBIfam" id="NF005591">
    <property type="entry name" value="PRK07318.1"/>
    <property type="match status" value="1"/>
</dbReference>
<dbReference type="Proteomes" id="UP000512167">
    <property type="component" value="Chromosome"/>
</dbReference>
<evidence type="ECO:0000256" key="8">
    <source>
        <dbReference type="ARBA" id="ARBA00023049"/>
    </source>
</evidence>